<gene>
    <name evidence="2" type="ORF">H1P_3710003</name>
</gene>
<feature type="region of interest" description="Disordered" evidence="1">
    <location>
        <begin position="36"/>
        <end position="59"/>
    </location>
</feature>
<accession>A0A563VX08</accession>
<protein>
    <submittedName>
        <fullName evidence="2">Uncharacterized protein</fullName>
    </submittedName>
</protein>
<dbReference type="AlphaFoldDB" id="A0A563VX08"/>
<dbReference type="EMBL" id="CAACVJ010000303">
    <property type="protein sequence ID" value="VEP15793.1"/>
    <property type="molecule type" value="Genomic_DNA"/>
</dbReference>
<reference evidence="2 3" key="1">
    <citation type="submission" date="2019-01" db="EMBL/GenBank/DDBJ databases">
        <authorList>
            <person name="Brito A."/>
        </authorList>
    </citation>
    <scope>NUCLEOTIDE SEQUENCE [LARGE SCALE GENOMIC DNA]</scope>
    <source>
        <strain evidence="2">1</strain>
    </source>
</reference>
<sequence length="211" mass="23679">MKKGNWSVVKVLGYVILGIGAVSFAASRSESALTITNTKQTQANQPEPVPETTTPYSPSRHTITLTLNELDELKVTEGQRINPGDIISDRTSTKTKLQAKRERLETAIAQASLPLNQLKAVPIPKFQTELAALKQAQFDLNVITREIENFDKQLHFKDPFYSSVFESEKIQELADLKRRELEASINVEKAIAQRLLRRPRSASRRADRPIG</sequence>
<evidence type="ECO:0000256" key="1">
    <source>
        <dbReference type="SAM" id="MobiDB-lite"/>
    </source>
</evidence>
<organism evidence="2 3">
    <name type="scientific">Hyella patelloides LEGE 07179</name>
    <dbReference type="NCBI Taxonomy" id="945734"/>
    <lineage>
        <taxon>Bacteria</taxon>
        <taxon>Bacillati</taxon>
        <taxon>Cyanobacteriota</taxon>
        <taxon>Cyanophyceae</taxon>
        <taxon>Pleurocapsales</taxon>
        <taxon>Hyellaceae</taxon>
        <taxon>Hyella</taxon>
    </lineage>
</organism>
<evidence type="ECO:0000313" key="3">
    <source>
        <dbReference type="Proteomes" id="UP000320055"/>
    </source>
</evidence>
<dbReference type="RefSeq" id="WP_144874600.1">
    <property type="nucleotide sequence ID" value="NZ_LR214107.1"/>
</dbReference>
<evidence type="ECO:0000313" key="2">
    <source>
        <dbReference type="EMBL" id="VEP15793.1"/>
    </source>
</evidence>
<dbReference type="OrthoDB" id="561342at2"/>
<dbReference type="Proteomes" id="UP000320055">
    <property type="component" value="Unassembled WGS sequence"/>
</dbReference>
<proteinExistence type="predicted"/>
<name>A0A563VX08_9CYAN</name>
<keyword evidence="3" id="KW-1185">Reference proteome</keyword>